<keyword evidence="3" id="KW-0165">Cleavage on pair of basic residues</keyword>
<feature type="domain" description="Insulin-like" evidence="8">
    <location>
        <begin position="39"/>
        <end position="126"/>
    </location>
</feature>
<dbReference type="Gene3D" id="1.10.100.10">
    <property type="entry name" value="Insulin-like"/>
    <property type="match status" value="1"/>
</dbReference>
<keyword evidence="4 7" id="KW-0732">Signal</keyword>
<dbReference type="InterPro" id="IPR022353">
    <property type="entry name" value="Insulin_CS"/>
</dbReference>
<dbReference type="CDD" id="cd04366">
    <property type="entry name" value="IlGF_insulin_bombyxin_like"/>
    <property type="match status" value="1"/>
</dbReference>
<evidence type="ECO:0000256" key="5">
    <source>
        <dbReference type="ARBA" id="ARBA00023157"/>
    </source>
</evidence>
<proteinExistence type="inferred from homology"/>
<reference evidence="9" key="1">
    <citation type="submission" date="2017-09" db="EMBL/GenBank/DDBJ databases">
        <title>Contemporary evolution of a Lepidopteran species, Heliothis virescens, in response to modern agricultural practices.</title>
        <authorList>
            <person name="Fritz M.L."/>
            <person name="Deyonke A.M."/>
            <person name="Papanicolaou A."/>
            <person name="Micinski S."/>
            <person name="Westbrook J."/>
            <person name="Gould F."/>
        </authorList>
    </citation>
    <scope>NUCLEOTIDE SEQUENCE [LARGE SCALE GENOMIC DNA]</scope>
    <source>
        <strain evidence="9">HvINT-</strain>
        <tissue evidence="9">Whole body</tissue>
    </source>
</reference>
<dbReference type="PANTHER" id="PTHR13647:SF4">
    <property type="entry name" value="INSULIN-LIKE PEPTIDE 1-RELATED"/>
    <property type="match status" value="1"/>
</dbReference>
<dbReference type="SUPFAM" id="SSF56994">
    <property type="entry name" value="Insulin-like"/>
    <property type="match status" value="1"/>
</dbReference>
<dbReference type="AlphaFoldDB" id="A0A2A4J1N6"/>
<comment type="subunit">
    <text evidence="2">Heterodimer of a B chain and an A chain linked by two disulfide bonds.</text>
</comment>
<comment type="similarity">
    <text evidence="1 6">Belongs to the insulin family.</text>
</comment>
<feature type="chain" id="PRO_5013172857" description="Insulin-like domain-containing protein" evidence="7">
    <location>
        <begin position="25"/>
        <end position="126"/>
    </location>
</feature>
<dbReference type="GO" id="GO:0005179">
    <property type="term" value="F:hormone activity"/>
    <property type="evidence" value="ECO:0007669"/>
    <property type="project" value="InterPro"/>
</dbReference>
<evidence type="ECO:0000256" key="4">
    <source>
        <dbReference type="ARBA" id="ARBA00022729"/>
    </source>
</evidence>
<dbReference type="InterPro" id="IPR016179">
    <property type="entry name" value="Insulin-like"/>
</dbReference>
<keyword evidence="6" id="KW-0964">Secreted</keyword>
<evidence type="ECO:0000256" key="7">
    <source>
        <dbReference type="SAM" id="SignalP"/>
    </source>
</evidence>
<dbReference type="SMART" id="SM00078">
    <property type="entry name" value="IlGF"/>
    <property type="match status" value="1"/>
</dbReference>
<evidence type="ECO:0000256" key="1">
    <source>
        <dbReference type="ARBA" id="ARBA00009034"/>
    </source>
</evidence>
<comment type="subcellular location">
    <subcellularLocation>
        <location evidence="6">Secreted</location>
    </subcellularLocation>
</comment>
<sequence length="126" mass="13718">MTGSKMNSQQSIILLAITITLCSAHIGGGQVSFQDANPQVYCGRSLARALAFLCPDDGGSEIKRSDSGSMYNAILPPYYKEQEGFGWPWMAPHKARGMSLPSRGKRFVVNECCDKACSLSELLSYC</sequence>
<dbReference type="InterPro" id="IPR022352">
    <property type="entry name" value="Ins/IGF/rlx"/>
</dbReference>
<evidence type="ECO:0000256" key="2">
    <source>
        <dbReference type="ARBA" id="ARBA00011207"/>
    </source>
</evidence>
<gene>
    <name evidence="9" type="ORF">B5V51_8680</name>
</gene>
<evidence type="ECO:0000256" key="6">
    <source>
        <dbReference type="RuleBase" id="RU000406"/>
    </source>
</evidence>
<dbReference type="GO" id="GO:0005576">
    <property type="term" value="C:extracellular region"/>
    <property type="evidence" value="ECO:0007669"/>
    <property type="project" value="UniProtKB-SubCell"/>
</dbReference>
<dbReference type="InterPro" id="IPR036438">
    <property type="entry name" value="Insulin-like_sf"/>
</dbReference>
<evidence type="ECO:0000259" key="8">
    <source>
        <dbReference type="SMART" id="SM00078"/>
    </source>
</evidence>
<dbReference type="PANTHER" id="PTHR13647">
    <property type="entry name" value="INSULIN-LIKE PEPTIDE 2-RELATED"/>
    <property type="match status" value="1"/>
</dbReference>
<evidence type="ECO:0000313" key="9">
    <source>
        <dbReference type="EMBL" id="PCG65779.1"/>
    </source>
</evidence>
<feature type="signal peptide" evidence="7">
    <location>
        <begin position="1"/>
        <end position="24"/>
    </location>
</feature>
<name>A0A2A4J1N6_HELVI</name>
<dbReference type="Pfam" id="PF00049">
    <property type="entry name" value="Insulin"/>
    <property type="match status" value="1"/>
</dbReference>
<dbReference type="PRINTS" id="PR00276">
    <property type="entry name" value="INSULINFAMLY"/>
</dbReference>
<comment type="caution">
    <text evidence="9">The sequence shown here is derived from an EMBL/GenBank/DDBJ whole genome shotgun (WGS) entry which is preliminary data.</text>
</comment>
<accession>A0A2A4J1N6</accession>
<protein>
    <recommendedName>
        <fullName evidence="8">Insulin-like domain-containing protein</fullName>
    </recommendedName>
</protein>
<dbReference type="EMBL" id="NWSH01003834">
    <property type="protein sequence ID" value="PCG65779.1"/>
    <property type="molecule type" value="Genomic_DNA"/>
</dbReference>
<organism evidence="9">
    <name type="scientific">Heliothis virescens</name>
    <name type="common">Tobacco budworm moth</name>
    <dbReference type="NCBI Taxonomy" id="7102"/>
    <lineage>
        <taxon>Eukaryota</taxon>
        <taxon>Metazoa</taxon>
        <taxon>Ecdysozoa</taxon>
        <taxon>Arthropoda</taxon>
        <taxon>Hexapoda</taxon>
        <taxon>Insecta</taxon>
        <taxon>Pterygota</taxon>
        <taxon>Neoptera</taxon>
        <taxon>Endopterygota</taxon>
        <taxon>Lepidoptera</taxon>
        <taxon>Glossata</taxon>
        <taxon>Ditrysia</taxon>
        <taxon>Noctuoidea</taxon>
        <taxon>Noctuidae</taxon>
        <taxon>Heliothinae</taxon>
        <taxon>Heliothis</taxon>
    </lineage>
</organism>
<evidence type="ECO:0000256" key="3">
    <source>
        <dbReference type="ARBA" id="ARBA00022685"/>
    </source>
</evidence>
<keyword evidence="5" id="KW-1015">Disulfide bond</keyword>
<dbReference type="PROSITE" id="PS00262">
    <property type="entry name" value="INSULIN"/>
    <property type="match status" value="1"/>
</dbReference>